<evidence type="ECO:0000256" key="1">
    <source>
        <dbReference type="SAM" id="MobiDB-lite"/>
    </source>
</evidence>
<gene>
    <name evidence="2" type="ORF">B296_00018624</name>
</gene>
<reference evidence="2 3" key="1">
    <citation type="journal article" date="2014" name="Agronomy (Basel)">
        <title>A Draft Genome Sequence for Ensete ventricosum, the Drought-Tolerant Tree Against Hunger.</title>
        <authorList>
            <person name="Harrison J."/>
            <person name="Moore K.A."/>
            <person name="Paszkiewicz K."/>
            <person name="Jones T."/>
            <person name="Grant M."/>
            <person name="Ambacheew D."/>
            <person name="Muzemil S."/>
            <person name="Studholme D.J."/>
        </authorList>
    </citation>
    <scope>NUCLEOTIDE SEQUENCE [LARGE SCALE GENOMIC DNA]</scope>
</reference>
<name>A0A426Z851_ENSVE</name>
<dbReference type="Proteomes" id="UP000287651">
    <property type="component" value="Unassembled WGS sequence"/>
</dbReference>
<sequence length="174" mass="19523">MVTPGLRVSGSQQKAVLQHSWRVHNRSTAARIGDQKRKEWTGNARPVDEVGGRTSQLKISPCDDLMPPHSRSTHSISKHKRIPPPKSILYSRLEADEPRSTCIPPILIKTDAPNSSIRKCALQPLPLLTSEWDDSKIFVELATPASDNNPPLLDFDLFVSSRNFLGAQEERQRR</sequence>
<feature type="compositionally biased region" description="Basic and acidic residues" evidence="1">
    <location>
        <begin position="33"/>
        <end position="51"/>
    </location>
</feature>
<organism evidence="2 3">
    <name type="scientific">Ensete ventricosum</name>
    <name type="common">Abyssinian banana</name>
    <name type="synonym">Musa ensete</name>
    <dbReference type="NCBI Taxonomy" id="4639"/>
    <lineage>
        <taxon>Eukaryota</taxon>
        <taxon>Viridiplantae</taxon>
        <taxon>Streptophyta</taxon>
        <taxon>Embryophyta</taxon>
        <taxon>Tracheophyta</taxon>
        <taxon>Spermatophyta</taxon>
        <taxon>Magnoliopsida</taxon>
        <taxon>Liliopsida</taxon>
        <taxon>Zingiberales</taxon>
        <taxon>Musaceae</taxon>
        <taxon>Ensete</taxon>
    </lineage>
</organism>
<evidence type="ECO:0000313" key="3">
    <source>
        <dbReference type="Proteomes" id="UP000287651"/>
    </source>
</evidence>
<evidence type="ECO:0000313" key="2">
    <source>
        <dbReference type="EMBL" id="RRT60168.1"/>
    </source>
</evidence>
<protein>
    <submittedName>
        <fullName evidence="2">Uncharacterized protein</fullName>
    </submittedName>
</protein>
<comment type="caution">
    <text evidence="2">The sequence shown here is derived from an EMBL/GenBank/DDBJ whole genome shotgun (WGS) entry which is preliminary data.</text>
</comment>
<accession>A0A426Z851</accession>
<dbReference type="EMBL" id="AMZH03007901">
    <property type="protein sequence ID" value="RRT60168.1"/>
    <property type="molecule type" value="Genomic_DNA"/>
</dbReference>
<feature type="region of interest" description="Disordered" evidence="1">
    <location>
        <begin position="30"/>
        <end position="83"/>
    </location>
</feature>
<proteinExistence type="predicted"/>
<dbReference type="AlphaFoldDB" id="A0A426Z851"/>